<comment type="caution">
    <text evidence="6">The sequence shown here is derived from an EMBL/GenBank/DDBJ whole genome shotgun (WGS) entry which is preliminary data.</text>
</comment>
<dbReference type="AlphaFoldDB" id="A0A4R5BEG4"/>
<protein>
    <submittedName>
        <fullName evidence="6">Alpha/beta hydrolase</fullName>
    </submittedName>
</protein>
<dbReference type="PANTHER" id="PTHR43248:SF29">
    <property type="entry name" value="TRIPEPTIDYL AMINOPEPTIDASE"/>
    <property type="match status" value="1"/>
</dbReference>
<evidence type="ECO:0000256" key="1">
    <source>
        <dbReference type="ARBA" id="ARBA00010088"/>
    </source>
</evidence>
<organism evidence="6 7">
    <name type="scientific">Actinomadura darangshiensis</name>
    <dbReference type="NCBI Taxonomy" id="705336"/>
    <lineage>
        <taxon>Bacteria</taxon>
        <taxon>Bacillati</taxon>
        <taxon>Actinomycetota</taxon>
        <taxon>Actinomycetes</taxon>
        <taxon>Streptosporangiales</taxon>
        <taxon>Thermomonosporaceae</taxon>
        <taxon>Actinomadura</taxon>
    </lineage>
</organism>
<sequence length="553" mass="59691">MHRRRSPLRPRRAPEPPIRGGQVKRIVIVATAAIMAAGGAGVAVSANAATGPSGAAATKGIDWGKCAVSGPDDPMNNAQCAQVEVPLDHARPGGRKISIAVSRFKHTDDKDYKGVLLVNPGGPGGTGIEYAPALARWMGGVGHADVAAKYDIIGFDPRGVGSSKPALTCDPNFSDPIRPDYVPSSWKEEKAWIAKSKKYAQDCAKKFGWLLPHMRTTDAARDVDAIRAALGQQKISWYGFSYGTYFGATYATLFPKRVQHMVLDGNVNPKTVWYDAQLEQDKAFEHNIKAWWAWAAKYDSVYHLGKSEKAVEAKYYAVRAAAKKTPIAGKIGPDELDDIVLSAGYNTGYYIPFAEALSAWVNNEDASGLLGWLSAGGDDNSFAVYNAVQAADARWPRNWSKWHRDAEKLYKQGYRFNTWSNVWFNAPVAFWPFKGGPEFRLQGSRSLPGMLLVQSTQDAATPVAGGLEMHKVFPSSRLVFEVGGKTHANTLNGNACLDDKVAAYLDTGALPAGHRGPDAYCKAVPALNDPDPTAMTAKAARAAAGKDLPVGRP</sequence>
<dbReference type="PANTHER" id="PTHR43248">
    <property type="entry name" value="2-SUCCINYL-6-HYDROXY-2,4-CYCLOHEXADIENE-1-CARBOXYLATE SYNTHASE"/>
    <property type="match status" value="1"/>
</dbReference>
<dbReference type="Pfam" id="PF00561">
    <property type="entry name" value="Abhydrolase_1"/>
    <property type="match status" value="1"/>
</dbReference>
<dbReference type="Pfam" id="PF08386">
    <property type="entry name" value="Abhydrolase_4"/>
    <property type="match status" value="1"/>
</dbReference>
<dbReference type="InterPro" id="IPR051601">
    <property type="entry name" value="Serine_prot/Carboxylest_S33"/>
</dbReference>
<evidence type="ECO:0000259" key="4">
    <source>
        <dbReference type="Pfam" id="PF00561"/>
    </source>
</evidence>
<name>A0A4R5BEG4_9ACTN</name>
<keyword evidence="3 6" id="KW-0378">Hydrolase</keyword>
<evidence type="ECO:0000313" key="6">
    <source>
        <dbReference type="EMBL" id="TDD83220.1"/>
    </source>
</evidence>
<dbReference type="SUPFAM" id="SSF53474">
    <property type="entry name" value="alpha/beta-Hydrolases"/>
    <property type="match status" value="1"/>
</dbReference>
<accession>A0A4R5BEG4</accession>
<keyword evidence="2" id="KW-0732">Signal</keyword>
<feature type="domain" description="Peptidase S33 tripeptidyl aminopeptidase-like C-terminal" evidence="5">
    <location>
        <begin position="419"/>
        <end position="521"/>
    </location>
</feature>
<evidence type="ECO:0000313" key="7">
    <source>
        <dbReference type="Proteomes" id="UP000295578"/>
    </source>
</evidence>
<evidence type="ECO:0000259" key="5">
    <source>
        <dbReference type="Pfam" id="PF08386"/>
    </source>
</evidence>
<dbReference type="InterPro" id="IPR013595">
    <property type="entry name" value="Pept_S33_TAP-like_C"/>
</dbReference>
<dbReference type="GO" id="GO:0016787">
    <property type="term" value="F:hydrolase activity"/>
    <property type="evidence" value="ECO:0007669"/>
    <property type="project" value="UniProtKB-KW"/>
</dbReference>
<gene>
    <name evidence="6" type="ORF">E1293_15085</name>
</gene>
<comment type="similarity">
    <text evidence="1">Belongs to the peptidase S33 family.</text>
</comment>
<dbReference type="EMBL" id="SMKY01000056">
    <property type="protein sequence ID" value="TDD83220.1"/>
    <property type="molecule type" value="Genomic_DNA"/>
</dbReference>
<evidence type="ECO:0000256" key="3">
    <source>
        <dbReference type="ARBA" id="ARBA00022801"/>
    </source>
</evidence>
<dbReference type="InterPro" id="IPR000073">
    <property type="entry name" value="AB_hydrolase_1"/>
</dbReference>
<dbReference type="Proteomes" id="UP000295578">
    <property type="component" value="Unassembled WGS sequence"/>
</dbReference>
<evidence type="ECO:0000256" key="2">
    <source>
        <dbReference type="ARBA" id="ARBA00022729"/>
    </source>
</evidence>
<dbReference type="Gene3D" id="3.40.50.1820">
    <property type="entry name" value="alpha/beta hydrolase"/>
    <property type="match status" value="1"/>
</dbReference>
<proteinExistence type="inferred from homology"/>
<reference evidence="6 7" key="1">
    <citation type="submission" date="2019-03" db="EMBL/GenBank/DDBJ databases">
        <title>Draft genome sequences of novel Actinobacteria.</title>
        <authorList>
            <person name="Sahin N."/>
            <person name="Ay H."/>
            <person name="Saygin H."/>
        </authorList>
    </citation>
    <scope>NUCLEOTIDE SEQUENCE [LARGE SCALE GENOMIC DNA]</scope>
    <source>
        <strain evidence="6 7">DSM 45941</strain>
    </source>
</reference>
<feature type="domain" description="AB hydrolase-1" evidence="4">
    <location>
        <begin position="115"/>
        <end position="288"/>
    </location>
</feature>
<keyword evidence="7" id="KW-1185">Reference proteome</keyword>
<dbReference type="InterPro" id="IPR029058">
    <property type="entry name" value="AB_hydrolase_fold"/>
</dbReference>
<dbReference type="OrthoDB" id="3930934at2"/>